<keyword evidence="7" id="KW-0472">Membrane</keyword>
<feature type="binding site" description="axial binding residue" evidence="6">
    <location>
        <position position="468"/>
    </location>
    <ligand>
        <name>heme</name>
        <dbReference type="ChEBI" id="CHEBI:30413"/>
    </ligand>
    <ligandPart>
        <name>Fe</name>
        <dbReference type="ChEBI" id="CHEBI:18248"/>
    </ligandPart>
</feature>
<dbReference type="CDD" id="cd11041">
    <property type="entry name" value="CYP503A1-like"/>
    <property type="match status" value="1"/>
</dbReference>
<keyword evidence="4" id="KW-0560">Oxidoreductase</keyword>
<dbReference type="SUPFAM" id="SSF48264">
    <property type="entry name" value="Cytochrome P450"/>
    <property type="match status" value="1"/>
</dbReference>
<keyword evidence="7" id="KW-1133">Transmembrane helix</keyword>
<keyword evidence="7" id="KW-0812">Transmembrane</keyword>
<evidence type="ECO:0000256" key="3">
    <source>
        <dbReference type="ARBA" id="ARBA00022723"/>
    </source>
</evidence>
<evidence type="ECO:0000256" key="6">
    <source>
        <dbReference type="PIRSR" id="PIRSR602403-1"/>
    </source>
</evidence>
<evidence type="ECO:0000256" key="1">
    <source>
        <dbReference type="ARBA" id="ARBA00001971"/>
    </source>
</evidence>
<dbReference type="GO" id="GO:0005506">
    <property type="term" value="F:iron ion binding"/>
    <property type="evidence" value="ECO:0007669"/>
    <property type="project" value="InterPro"/>
</dbReference>
<dbReference type="GO" id="GO:0004497">
    <property type="term" value="F:monooxygenase activity"/>
    <property type="evidence" value="ECO:0007669"/>
    <property type="project" value="InterPro"/>
</dbReference>
<dbReference type="InterPro" id="IPR001128">
    <property type="entry name" value="Cyt_P450"/>
</dbReference>
<dbReference type="GO" id="GO:0016705">
    <property type="term" value="F:oxidoreductase activity, acting on paired donors, with incorporation or reduction of molecular oxygen"/>
    <property type="evidence" value="ECO:0007669"/>
    <property type="project" value="InterPro"/>
</dbReference>
<dbReference type="PANTHER" id="PTHR46206:SF7">
    <property type="entry name" value="P450, PUTATIVE (EUROFUNG)-RELATED"/>
    <property type="match status" value="1"/>
</dbReference>
<protein>
    <submittedName>
        <fullName evidence="8">Ent-kaurene oxidase</fullName>
    </submittedName>
</protein>
<keyword evidence="3 6" id="KW-0479">Metal-binding</keyword>
<dbReference type="AlphaFoldDB" id="A0A093V610"/>
<reference key="1">
    <citation type="journal article" date="2014" name="PLoS Genet.">
        <title>Signature Gene Expression Reveals Novel Clues to the Molecular Mechanisms of Dimorphic Transition in Penicillium marneffei.</title>
        <authorList>
            <person name="Yang E."/>
            <person name="Wang G."/>
            <person name="Cai J."/>
            <person name="Woo P.C."/>
            <person name="Lau S.K."/>
            <person name="Yuen K.-Y."/>
            <person name="Chow W.-N."/>
            <person name="Lin X."/>
        </authorList>
    </citation>
    <scope>NUCLEOTIDE SEQUENCE [LARGE SCALE GENOMIC DNA]</scope>
    <source>
        <strain>PM1</strain>
    </source>
</reference>
<proteinExistence type="inferred from homology"/>
<evidence type="ECO:0000256" key="4">
    <source>
        <dbReference type="ARBA" id="ARBA00023002"/>
    </source>
</evidence>
<evidence type="ECO:0000256" key="7">
    <source>
        <dbReference type="SAM" id="Phobius"/>
    </source>
</evidence>
<dbReference type="InterPro" id="IPR002403">
    <property type="entry name" value="Cyt_P450_E_grp-IV"/>
</dbReference>
<evidence type="ECO:0000256" key="2">
    <source>
        <dbReference type="ARBA" id="ARBA00010617"/>
    </source>
</evidence>
<dbReference type="EMBL" id="JPOX01000048">
    <property type="protein sequence ID" value="KFX42171.1"/>
    <property type="molecule type" value="Genomic_DNA"/>
</dbReference>
<feature type="transmembrane region" description="Helical" evidence="7">
    <location>
        <begin position="12"/>
        <end position="31"/>
    </location>
</feature>
<accession>A0A093V610</accession>
<dbReference type="InterPro" id="IPR036396">
    <property type="entry name" value="Cyt_P450_sf"/>
</dbReference>
<reference evidence="8" key="2">
    <citation type="journal article" date="2014" name="PLoS Genet.">
        <title>Signature gene expression reveals novel clues to the molecular mechanisms of dimorphic transition in Penicillium marneffei.</title>
        <authorList>
            <person name="Yang E."/>
            <person name="Wang G."/>
            <person name="Cai J."/>
            <person name="Woo P.C."/>
            <person name="Lau S.K."/>
            <person name="Yuen K.-Y."/>
            <person name="Chow W.-N."/>
            <person name="Lin X."/>
        </authorList>
    </citation>
    <scope>NUCLEOTIDE SEQUENCE</scope>
    <source>
        <strain evidence="8">PM1</strain>
    </source>
</reference>
<comment type="similarity">
    <text evidence="2">Belongs to the cytochrome P450 family.</text>
</comment>
<name>A0A093V610_TALMA</name>
<comment type="caution">
    <text evidence="8">The sequence shown here is derived from an EMBL/GenBank/DDBJ whole genome shotgun (WGS) entry which is preliminary data.</text>
</comment>
<gene>
    <name evidence="8" type="ORF">GQ26_0480430</name>
</gene>
<dbReference type="Gene3D" id="1.10.630.10">
    <property type="entry name" value="Cytochrome P450"/>
    <property type="match status" value="1"/>
</dbReference>
<dbReference type="GO" id="GO:0020037">
    <property type="term" value="F:heme binding"/>
    <property type="evidence" value="ECO:0007669"/>
    <property type="project" value="InterPro"/>
</dbReference>
<dbReference type="PANTHER" id="PTHR46206">
    <property type="entry name" value="CYTOCHROME P450"/>
    <property type="match status" value="1"/>
</dbReference>
<evidence type="ECO:0000256" key="5">
    <source>
        <dbReference type="ARBA" id="ARBA00023004"/>
    </source>
</evidence>
<keyword evidence="5 6" id="KW-0408">Iron</keyword>
<dbReference type="eggNOG" id="KOG0156">
    <property type="taxonomic scope" value="Eukaryota"/>
</dbReference>
<dbReference type="PRINTS" id="PR00465">
    <property type="entry name" value="EP450IV"/>
</dbReference>
<organism evidence="8">
    <name type="scientific">Talaromyces marneffei PM1</name>
    <dbReference type="NCBI Taxonomy" id="1077442"/>
    <lineage>
        <taxon>Eukaryota</taxon>
        <taxon>Fungi</taxon>
        <taxon>Dikarya</taxon>
        <taxon>Ascomycota</taxon>
        <taxon>Pezizomycotina</taxon>
        <taxon>Eurotiomycetes</taxon>
        <taxon>Eurotiomycetidae</taxon>
        <taxon>Eurotiales</taxon>
        <taxon>Trichocomaceae</taxon>
        <taxon>Talaromyces</taxon>
        <taxon>Talaromyces sect. Talaromyces</taxon>
    </lineage>
</organism>
<dbReference type="Pfam" id="PF00067">
    <property type="entry name" value="p450"/>
    <property type="match status" value="1"/>
</dbReference>
<evidence type="ECO:0000313" key="8">
    <source>
        <dbReference type="EMBL" id="KFX42171.1"/>
    </source>
</evidence>
<keyword evidence="6" id="KW-0349">Heme</keyword>
<comment type="cofactor">
    <cofactor evidence="1 6">
        <name>heme</name>
        <dbReference type="ChEBI" id="CHEBI:30413"/>
    </cofactor>
</comment>
<sequence length="524" mass="60055">MDLEILFESNIGTITITIVLLTGVTIWSLFFSGPKKFNYPIYGAEDEKPSSLMRKFQHEADILLVDAYKKFRGGIFQLYTPDGVRLFLPRKYAQELKGYDREELSGMKALADVSAKVLSYKYKGSNTGQRHLGQYTTIDHESPYMLNAIKLDLNQKLGQFVTDVQNEVAHVIDATFPTCEDWTPVNLNNLLLRIISQVSARIFVGPSLNRNKEWLDLSEKFATDVMIGGEKLKGWRPILRPIAQYLIPEVRRIQADHEEAYQMLRPVLEARDRAEAELGYEYKKPNDMLEWIRTRATKNNDKSVDYREQANIQLLTATAAIHTTRLATLHVLFDLAARPEYIDPLREELREVLSETNGVLTKQTLTHLKKLDSFMKESQRHNPPSLATFQRKVLIPIKLSNGLELPVGVIVQCNTGVLDEVPESWGDPHAFDGFRFYRLRRKPEDAHKYQFPSISLESMEFGLGKDACPGRFFATNQIKIILAHLIFHYDIALEKPEAGRPKNFMFEVNVLADPTAKLLLKRRN</sequence>